<evidence type="ECO:0000313" key="2">
    <source>
        <dbReference type="Proteomes" id="UP000095464"/>
    </source>
</evidence>
<dbReference type="RefSeq" id="WP_069812687.1">
    <property type="nucleotide sequence ID" value="NZ_CP068063.1"/>
</dbReference>
<organism evidence="1 2">
    <name type="scientific">Staphylococcus equorum</name>
    <dbReference type="NCBI Taxonomy" id="246432"/>
    <lineage>
        <taxon>Bacteria</taxon>
        <taxon>Bacillati</taxon>
        <taxon>Bacillota</taxon>
        <taxon>Bacilli</taxon>
        <taxon>Bacillales</taxon>
        <taxon>Staphylococcaceae</taxon>
        <taxon>Staphylococcus</taxon>
    </lineage>
</organism>
<evidence type="ECO:0000313" key="1">
    <source>
        <dbReference type="EMBL" id="OEK55702.1"/>
    </source>
</evidence>
<name>A0AAP7LTN4_9STAP</name>
<accession>A0AAP7LTN4</accession>
<proteinExistence type="predicted"/>
<reference evidence="2" key="1">
    <citation type="submission" date="2015-11" db="EMBL/GenBank/DDBJ databases">
        <title>Genomic diversity of Staphylococcus saprophyticus strains from urinary tract infections, animal surfaces, and fermented foods.</title>
        <authorList>
            <person name="Wolfe B.E."/>
        </authorList>
    </citation>
    <scope>NUCLEOTIDE SEQUENCE [LARGE SCALE GENOMIC DNA]</scope>
    <source>
        <strain evidence="2">738_7</strain>
    </source>
</reference>
<dbReference type="EMBL" id="LNPX01000036">
    <property type="protein sequence ID" value="OEK55702.1"/>
    <property type="molecule type" value="Genomic_DNA"/>
</dbReference>
<dbReference type="Proteomes" id="UP000095464">
    <property type="component" value="Unassembled WGS sequence"/>
</dbReference>
<sequence>MIINDEEFGYVHINTGGKEFSDEEIEEIKEWFRSKELEEMIEKSKESHKRVIESKITDKTKI</sequence>
<comment type="caution">
    <text evidence="1">The sequence shown here is derived from an EMBL/GenBank/DDBJ whole genome shotgun (WGS) entry which is preliminary data.</text>
</comment>
<protein>
    <submittedName>
        <fullName evidence="1">Uncharacterized protein</fullName>
    </submittedName>
</protein>
<gene>
    <name evidence="1" type="ORF">ASS94_08865</name>
</gene>
<dbReference type="AlphaFoldDB" id="A0AAP7LTN4"/>